<dbReference type="Pfam" id="PF00532">
    <property type="entry name" value="Peripla_BP_1"/>
    <property type="match status" value="1"/>
</dbReference>
<dbReference type="InterPro" id="IPR000843">
    <property type="entry name" value="HTH_LacI"/>
</dbReference>
<evidence type="ECO:0000256" key="3">
    <source>
        <dbReference type="ARBA" id="ARBA00023163"/>
    </source>
</evidence>
<name>A0A261G836_9BIFI</name>
<evidence type="ECO:0000256" key="1">
    <source>
        <dbReference type="ARBA" id="ARBA00023015"/>
    </source>
</evidence>
<accession>A0A261G836</accession>
<dbReference type="Gene3D" id="1.10.260.40">
    <property type="entry name" value="lambda repressor-like DNA-binding domains"/>
    <property type="match status" value="1"/>
</dbReference>
<protein>
    <submittedName>
        <fullName evidence="5">Transcriptional regulator</fullName>
    </submittedName>
</protein>
<dbReference type="InterPro" id="IPR010982">
    <property type="entry name" value="Lambda_DNA-bd_dom_sf"/>
</dbReference>
<dbReference type="SUPFAM" id="SSF53822">
    <property type="entry name" value="Periplasmic binding protein-like I"/>
    <property type="match status" value="1"/>
</dbReference>
<feature type="domain" description="HTH lacI-type" evidence="4">
    <location>
        <begin position="4"/>
        <end position="59"/>
    </location>
</feature>
<gene>
    <name evidence="5" type="ORF">BAQU_0666</name>
</gene>
<keyword evidence="2" id="KW-0238">DNA-binding</keyword>
<dbReference type="RefSeq" id="WP_094692757.1">
    <property type="nucleotide sequence ID" value="NZ_JBDNSG010000024.1"/>
</dbReference>
<dbReference type="SUPFAM" id="SSF47413">
    <property type="entry name" value="lambda repressor-like DNA-binding domains"/>
    <property type="match status" value="1"/>
</dbReference>
<dbReference type="GeneID" id="98295337"/>
<evidence type="ECO:0000313" key="6">
    <source>
        <dbReference type="Proteomes" id="UP000216451"/>
    </source>
</evidence>
<keyword evidence="3" id="KW-0804">Transcription</keyword>
<organism evidence="5 6">
    <name type="scientific">Bifidobacterium aquikefiri</name>
    <dbReference type="NCBI Taxonomy" id="1653207"/>
    <lineage>
        <taxon>Bacteria</taxon>
        <taxon>Bacillati</taxon>
        <taxon>Actinomycetota</taxon>
        <taxon>Actinomycetes</taxon>
        <taxon>Bifidobacteriales</taxon>
        <taxon>Bifidobacteriaceae</taxon>
        <taxon>Bifidobacterium</taxon>
    </lineage>
</organism>
<keyword evidence="6" id="KW-1185">Reference proteome</keyword>
<evidence type="ECO:0000256" key="2">
    <source>
        <dbReference type="ARBA" id="ARBA00023125"/>
    </source>
</evidence>
<dbReference type="Pfam" id="PF00356">
    <property type="entry name" value="LacI"/>
    <property type="match status" value="1"/>
</dbReference>
<dbReference type="GO" id="GO:0000976">
    <property type="term" value="F:transcription cis-regulatory region binding"/>
    <property type="evidence" value="ECO:0007669"/>
    <property type="project" value="TreeGrafter"/>
</dbReference>
<dbReference type="GO" id="GO:0003700">
    <property type="term" value="F:DNA-binding transcription factor activity"/>
    <property type="evidence" value="ECO:0007669"/>
    <property type="project" value="TreeGrafter"/>
</dbReference>
<dbReference type="AlphaFoldDB" id="A0A261G836"/>
<dbReference type="Gene3D" id="3.40.50.2300">
    <property type="match status" value="2"/>
</dbReference>
<dbReference type="PANTHER" id="PTHR30146">
    <property type="entry name" value="LACI-RELATED TRANSCRIPTIONAL REPRESSOR"/>
    <property type="match status" value="1"/>
</dbReference>
<reference evidence="5 6" key="1">
    <citation type="journal article" date="2017" name="BMC Genomics">
        <title>Comparative genomic and phylogenomic analyses of the Bifidobacteriaceae family.</title>
        <authorList>
            <person name="Lugli G.A."/>
            <person name="Milani C."/>
            <person name="Turroni F."/>
            <person name="Duranti S."/>
            <person name="Mancabelli L."/>
            <person name="Mangifesta M."/>
            <person name="Ferrario C."/>
            <person name="Modesto M."/>
            <person name="Mattarelli P."/>
            <person name="Jiri K."/>
            <person name="van Sinderen D."/>
            <person name="Ventura M."/>
        </authorList>
    </citation>
    <scope>NUCLEOTIDE SEQUENCE [LARGE SCALE GENOMIC DNA]</scope>
    <source>
        <strain evidence="5 6">LMG 28769</strain>
    </source>
</reference>
<dbReference type="PRINTS" id="PR00036">
    <property type="entry name" value="HTHLACI"/>
</dbReference>
<dbReference type="EMBL" id="MWXA01000004">
    <property type="protein sequence ID" value="OZG67574.1"/>
    <property type="molecule type" value="Genomic_DNA"/>
</dbReference>
<dbReference type="PANTHER" id="PTHR30146:SF145">
    <property type="entry name" value="RIBOSE OPERON REPRESSOR"/>
    <property type="match status" value="1"/>
</dbReference>
<dbReference type="Proteomes" id="UP000216451">
    <property type="component" value="Unassembled WGS sequence"/>
</dbReference>
<dbReference type="PROSITE" id="PS00356">
    <property type="entry name" value="HTH_LACI_1"/>
    <property type="match status" value="1"/>
</dbReference>
<evidence type="ECO:0000313" key="5">
    <source>
        <dbReference type="EMBL" id="OZG67574.1"/>
    </source>
</evidence>
<sequence>MGRATISDVAREAGVSVTTVSRYINGNYQKMSPRTRALIAESVKRLEYHPSASARRMRQQETHVIGLIVGDISNVFSSLLFKGIYRQLQPAGYDVMLMNADNSVIQEHDQINRLLSQQVDGLIVQPSAKHFVAYQSIVQAKKPLVMVDREPEDLPEDISMVTANNEVSCKRLGDHLARLGYSNIVVFSRIGSEISAQTRRIEGFRDSAARNDKLFLHVELNQHDNAWLKQTIATSLKHVKGPTVFISLMGPLLFDILACLRELHIEFPQDVGLVSFDDWRWSQYVADGIYLLEQDPQALGRAAACNLMEQVDAARQVPALGPYRASKRITLDVRSVPAHSLRDE</sequence>
<dbReference type="OrthoDB" id="1639518at2"/>
<evidence type="ECO:0000259" key="4">
    <source>
        <dbReference type="PROSITE" id="PS50932"/>
    </source>
</evidence>
<dbReference type="CDD" id="cd01392">
    <property type="entry name" value="HTH_LacI"/>
    <property type="match status" value="1"/>
</dbReference>
<dbReference type="CDD" id="cd06283">
    <property type="entry name" value="PBP1_RegR_EndR_KdgR-like"/>
    <property type="match status" value="1"/>
</dbReference>
<dbReference type="SMART" id="SM00354">
    <property type="entry name" value="HTH_LACI"/>
    <property type="match status" value="1"/>
</dbReference>
<keyword evidence="1" id="KW-0805">Transcription regulation</keyword>
<dbReference type="InterPro" id="IPR001761">
    <property type="entry name" value="Peripla_BP/Lac1_sug-bd_dom"/>
</dbReference>
<dbReference type="PROSITE" id="PS50932">
    <property type="entry name" value="HTH_LACI_2"/>
    <property type="match status" value="1"/>
</dbReference>
<dbReference type="InterPro" id="IPR028082">
    <property type="entry name" value="Peripla_BP_I"/>
</dbReference>
<comment type="caution">
    <text evidence="5">The sequence shown here is derived from an EMBL/GenBank/DDBJ whole genome shotgun (WGS) entry which is preliminary data.</text>
</comment>
<proteinExistence type="predicted"/>